<dbReference type="InterPro" id="IPR039764">
    <property type="entry name" value="HABP4/SERBP1-like"/>
</dbReference>
<evidence type="ECO:0000259" key="2">
    <source>
        <dbReference type="SMART" id="SM01233"/>
    </source>
</evidence>
<feature type="compositionally biased region" description="Basic and acidic residues" evidence="1">
    <location>
        <begin position="170"/>
        <end position="199"/>
    </location>
</feature>
<protein>
    <recommendedName>
        <fullName evidence="2">Hyaluronan/mRNA-binding protein domain-containing protein</fullName>
    </recommendedName>
</protein>
<feature type="region of interest" description="Disordered" evidence="1">
    <location>
        <begin position="32"/>
        <end position="263"/>
    </location>
</feature>
<feature type="compositionally biased region" description="Basic and acidic residues" evidence="1">
    <location>
        <begin position="79"/>
        <end position="147"/>
    </location>
</feature>
<reference evidence="3" key="1">
    <citation type="journal article" date="2023" name="Mol. Biol. Evol.">
        <title>Third-Generation Sequencing Reveals the Adaptive Role of the Epigenome in Three Deep-Sea Polychaetes.</title>
        <authorList>
            <person name="Perez M."/>
            <person name="Aroh O."/>
            <person name="Sun Y."/>
            <person name="Lan Y."/>
            <person name="Juniper S.K."/>
            <person name="Young C.R."/>
            <person name="Angers B."/>
            <person name="Qian P.Y."/>
        </authorList>
    </citation>
    <scope>NUCLEOTIDE SEQUENCE</scope>
    <source>
        <strain evidence="3">R07B-5</strain>
    </source>
</reference>
<accession>A0AAD9UJG8</accession>
<feature type="compositionally biased region" description="Gly residues" evidence="1">
    <location>
        <begin position="454"/>
        <end position="509"/>
    </location>
</feature>
<dbReference type="PANTHER" id="PTHR12299:SF17">
    <property type="entry name" value="AT19571P-RELATED"/>
    <property type="match status" value="1"/>
</dbReference>
<feature type="compositionally biased region" description="Basic and acidic residues" evidence="1">
    <location>
        <begin position="32"/>
        <end position="53"/>
    </location>
</feature>
<dbReference type="InterPro" id="IPR006861">
    <property type="entry name" value="HABP4_PAIRBP1-bd"/>
</dbReference>
<gene>
    <name evidence="3" type="ORF">NP493_49g09075</name>
</gene>
<dbReference type="SMART" id="SM01233">
    <property type="entry name" value="HABP4_PAI-RBP1"/>
    <property type="match status" value="1"/>
</dbReference>
<organism evidence="3 4">
    <name type="scientific">Ridgeia piscesae</name>
    <name type="common">Tubeworm</name>
    <dbReference type="NCBI Taxonomy" id="27915"/>
    <lineage>
        <taxon>Eukaryota</taxon>
        <taxon>Metazoa</taxon>
        <taxon>Spiralia</taxon>
        <taxon>Lophotrochozoa</taxon>
        <taxon>Annelida</taxon>
        <taxon>Polychaeta</taxon>
        <taxon>Sedentaria</taxon>
        <taxon>Canalipalpata</taxon>
        <taxon>Sabellida</taxon>
        <taxon>Siboglinidae</taxon>
        <taxon>Ridgeia</taxon>
    </lineage>
</organism>
<feature type="domain" description="Hyaluronan/mRNA-binding protein" evidence="2">
    <location>
        <begin position="175"/>
        <end position="311"/>
    </location>
</feature>
<proteinExistence type="predicted"/>
<dbReference type="PANTHER" id="PTHR12299">
    <property type="entry name" value="HYALURONIC ACID-BINDING PROTEIN 4"/>
    <property type="match status" value="1"/>
</dbReference>
<dbReference type="Pfam" id="PF04774">
    <property type="entry name" value="HABP4_PAI-RBP1"/>
    <property type="match status" value="1"/>
</dbReference>
<evidence type="ECO:0000313" key="3">
    <source>
        <dbReference type="EMBL" id="KAK2191517.1"/>
    </source>
</evidence>
<feature type="compositionally biased region" description="Gly residues" evidence="1">
    <location>
        <begin position="149"/>
        <end position="168"/>
    </location>
</feature>
<feature type="compositionally biased region" description="Basic and acidic residues" evidence="1">
    <location>
        <begin position="207"/>
        <end position="223"/>
    </location>
</feature>
<feature type="compositionally biased region" description="Acidic residues" evidence="1">
    <location>
        <begin position="329"/>
        <end position="341"/>
    </location>
</feature>
<sequence>MESQYGIAVTNKYELFLNEDEDPLEILRLQEEAKLKKKDDKPTKKDGKHDKAAKSAKTKQNKKVLTPVQDQKNVLDPNIIKKDDKSRNRPTRDQGDDKLRKPRENRDGFNREPFRENRDSGPPRRREDRGDRERNDMGGNRGGERGRGFGRGRGGGRGGGRGRGGSTEGGFDRFGKRDFERHSGSDKTGVKAVDKREGGGAHNWGNVRDDIENVKATNKRDGGGAHNWGSTKDDIQEQLNDTNVSESNPEWSATEETENREPKHPLLTVMMKDPWNQSLKEPAEMTLDEYREMERKNRVQAAFKIRRAGEGVDGDQWKKTYVLKKTPQEEEDEEEYDEEEYEERHGRPKNILDIEITFSDNPRRGRGRRGGTGVGGRGRGGFGGRGGRGGGGGFGGRGREGGFGGRGDREGGFGSRGDREGGFGSRGDREGGFGSRGDREGGFGSRGDRDHEGGFGSPDAGGGGGGGGFGAPRGGGGFGSRGGRGGEGGGFGSRGGEGGGFGGPRGGGFRGREGGRGRGGRDSRPPRKSEEVPNVEDEQDFPSLGKAVTS</sequence>
<dbReference type="Proteomes" id="UP001209878">
    <property type="component" value="Unassembled WGS sequence"/>
</dbReference>
<evidence type="ECO:0000256" key="1">
    <source>
        <dbReference type="SAM" id="MobiDB-lite"/>
    </source>
</evidence>
<feature type="region of interest" description="Disordered" evidence="1">
    <location>
        <begin position="308"/>
        <end position="550"/>
    </location>
</feature>
<feature type="compositionally biased region" description="Polar residues" evidence="1">
    <location>
        <begin position="237"/>
        <end position="251"/>
    </location>
</feature>
<feature type="compositionally biased region" description="Basic and acidic residues" evidence="1">
    <location>
        <begin position="510"/>
        <end position="531"/>
    </location>
</feature>
<name>A0AAD9UJG8_RIDPI</name>
<dbReference type="EMBL" id="JAODUO010000052">
    <property type="protein sequence ID" value="KAK2191517.1"/>
    <property type="molecule type" value="Genomic_DNA"/>
</dbReference>
<dbReference type="GO" id="GO:0005634">
    <property type="term" value="C:nucleus"/>
    <property type="evidence" value="ECO:0007669"/>
    <property type="project" value="TreeGrafter"/>
</dbReference>
<comment type="caution">
    <text evidence="3">The sequence shown here is derived from an EMBL/GenBank/DDBJ whole genome shotgun (WGS) entry which is preliminary data.</text>
</comment>
<evidence type="ECO:0000313" key="4">
    <source>
        <dbReference type="Proteomes" id="UP001209878"/>
    </source>
</evidence>
<feature type="compositionally biased region" description="Basic and acidic residues" evidence="1">
    <location>
        <begin position="308"/>
        <end position="318"/>
    </location>
</feature>
<dbReference type="GO" id="GO:0003723">
    <property type="term" value="F:RNA binding"/>
    <property type="evidence" value="ECO:0007669"/>
    <property type="project" value="InterPro"/>
</dbReference>
<feature type="compositionally biased region" description="Gly residues" evidence="1">
    <location>
        <begin position="370"/>
        <end position="405"/>
    </location>
</feature>
<keyword evidence="4" id="KW-1185">Reference proteome</keyword>
<dbReference type="GO" id="GO:0005737">
    <property type="term" value="C:cytoplasm"/>
    <property type="evidence" value="ECO:0007669"/>
    <property type="project" value="TreeGrafter"/>
</dbReference>
<dbReference type="AlphaFoldDB" id="A0AAD9UJG8"/>
<feature type="compositionally biased region" description="Basic and acidic residues" evidence="1">
    <location>
        <begin position="406"/>
        <end position="453"/>
    </location>
</feature>